<evidence type="ECO:0000256" key="2">
    <source>
        <dbReference type="SAM" id="MobiDB-lite"/>
    </source>
</evidence>
<dbReference type="Gene3D" id="2.40.50.40">
    <property type="match status" value="1"/>
</dbReference>
<protein>
    <recommendedName>
        <fullName evidence="4">Chromo domain-containing protein</fullName>
    </recommendedName>
</protein>
<name>A0AAD6IT00_DREDA</name>
<dbReference type="SUPFAM" id="SSF54160">
    <property type="entry name" value="Chromo domain-like"/>
    <property type="match status" value="1"/>
</dbReference>
<dbReference type="GO" id="GO:0006338">
    <property type="term" value="P:chromatin remodeling"/>
    <property type="evidence" value="ECO:0007669"/>
    <property type="project" value="UniProtKB-ARBA"/>
</dbReference>
<dbReference type="PROSITE" id="PS50013">
    <property type="entry name" value="CHROMO_2"/>
    <property type="match status" value="1"/>
</dbReference>
<feature type="region of interest" description="Disordered" evidence="2">
    <location>
        <begin position="42"/>
        <end position="63"/>
    </location>
</feature>
<evidence type="ECO:0000259" key="4">
    <source>
        <dbReference type="PROSITE" id="PS50013"/>
    </source>
</evidence>
<keyword evidence="6" id="KW-1185">Reference proteome</keyword>
<dbReference type="SMART" id="SM00298">
    <property type="entry name" value="CHROMO"/>
    <property type="match status" value="1"/>
</dbReference>
<dbReference type="InterPro" id="IPR016197">
    <property type="entry name" value="Chromo-like_dom_sf"/>
</dbReference>
<feature type="compositionally biased region" description="Basic and acidic residues" evidence="2">
    <location>
        <begin position="229"/>
        <end position="242"/>
    </location>
</feature>
<reference evidence="5" key="1">
    <citation type="submission" date="2023-01" db="EMBL/GenBank/DDBJ databases">
        <title>The chitinases involved in constricting ring structure development in the nematode-trapping fungus Drechslerella dactyloides.</title>
        <authorList>
            <person name="Wang R."/>
            <person name="Zhang L."/>
            <person name="Tang P."/>
            <person name="Li S."/>
            <person name="Liang L."/>
        </authorList>
    </citation>
    <scope>NUCLEOTIDE SEQUENCE</scope>
    <source>
        <strain evidence="5">YMF1.00031</strain>
    </source>
</reference>
<comment type="caution">
    <text evidence="5">The sequence shown here is derived from an EMBL/GenBank/DDBJ whole genome shotgun (WGS) entry which is preliminary data.</text>
</comment>
<sequence>MTGPAVRIQFLLLNGCQMVPFAAVYGFIPCCPFEIELPIAPRPDRPTSASTAGVTQGPESIEDVAPNTKETLTQLSTQRERLRSDALDAIEYGKFAAARYFDKNHEPLPNFKPGDRVHIRYATIGENGYTAAGVKSKKPGIKARLDIPKGWDISPAISVIHLDPAPAPIEGKDNFGRVHRPDPDKTIVPSDPNDDRYYEVDSIIDHKKQRGRGNKLLFKVMRKGWPREDATWESEERLKEDALTSSKHTRVASTY</sequence>
<feature type="compositionally biased region" description="Basic and acidic residues" evidence="2">
    <location>
        <begin position="173"/>
        <end position="185"/>
    </location>
</feature>
<evidence type="ECO:0000256" key="1">
    <source>
        <dbReference type="ARBA" id="ARBA00011353"/>
    </source>
</evidence>
<dbReference type="Proteomes" id="UP001221413">
    <property type="component" value="Unassembled WGS sequence"/>
</dbReference>
<gene>
    <name evidence="5" type="ORF">Dda_7004</name>
</gene>
<feature type="compositionally biased region" description="Polar residues" evidence="2">
    <location>
        <begin position="47"/>
        <end position="58"/>
    </location>
</feature>
<dbReference type="AlphaFoldDB" id="A0AAD6IT00"/>
<keyword evidence="3" id="KW-0732">Signal</keyword>
<proteinExistence type="predicted"/>
<dbReference type="CDD" id="cd00024">
    <property type="entry name" value="CD_CSD"/>
    <property type="match status" value="1"/>
</dbReference>
<organism evidence="5 6">
    <name type="scientific">Drechslerella dactyloides</name>
    <name type="common">Nematode-trapping fungus</name>
    <name type="synonym">Arthrobotrys dactyloides</name>
    <dbReference type="NCBI Taxonomy" id="74499"/>
    <lineage>
        <taxon>Eukaryota</taxon>
        <taxon>Fungi</taxon>
        <taxon>Dikarya</taxon>
        <taxon>Ascomycota</taxon>
        <taxon>Pezizomycotina</taxon>
        <taxon>Orbiliomycetes</taxon>
        <taxon>Orbiliales</taxon>
        <taxon>Orbiliaceae</taxon>
        <taxon>Drechslerella</taxon>
    </lineage>
</organism>
<comment type="subunit">
    <text evidence="1">Component of the NuA4 histone acetyltransferase complex.</text>
</comment>
<dbReference type="InterPro" id="IPR000953">
    <property type="entry name" value="Chromo/chromo_shadow_dom"/>
</dbReference>
<dbReference type="Pfam" id="PF00385">
    <property type="entry name" value="Chromo"/>
    <property type="match status" value="1"/>
</dbReference>
<feature type="region of interest" description="Disordered" evidence="2">
    <location>
        <begin position="229"/>
        <end position="255"/>
    </location>
</feature>
<feature type="compositionally biased region" description="Polar residues" evidence="2">
    <location>
        <begin position="243"/>
        <end position="255"/>
    </location>
</feature>
<dbReference type="InterPro" id="IPR023780">
    <property type="entry name" value="Chromo_domain"/>
</dbReference>
<dbReference type="EMBL" id="JAQGDS010000009">
    <property type="protein sequence ID" value="KAJ6258089.1"/>
    <property type="molecule type" value="Genomic_DNA"/>
</dbReference>
<feature type="domain" description="Chromo" evidence="4">
    <location>
        <begin position="198"/>
        <end position="255"/>
    </location>
</feature>
<feature type="signal peptide" evidence="3">
    <location>
        <begin position="1"/>
        <end position="26"/>
    </location>
</feature>
<feature type="chain" id="PRO_5042295359" description="Chromo domain-containing protein" evidence="3">
    <location>
        <begin position="27"/>
        <end position="255"/>
    </location>
</feature>
<evidence type="ECO:0000256" key="3">
    <source>
        <dbReference type="SAM" id="SignalP"/>
    </source>
</evidence>
<accession>A0AAD6IT00</accession>
<evidence type="ECO:0000313" key="6">
    <source>
        <dbReference type="Proteomes" id="UP001221413"/>
    </source>
</evidence>
<evidence type="ECO:0000313" key="5">
    <source>
        <dbReference type="EMBL" id="KAJ6258089.1"/>
    </source>
</evidence>
<feature type="region of interest" description="Disordered" evidence="2">
    <location>
        <begin position="173"/>
        <end position="192"/>
    </location>
</feature>